<protein>
    <recommendedName>
        <fullName evidence="5">Ribosomal protein S30</fullName>
    </recommendedName>
</protein>
<comment type="caution">
    <text evidence="4">The sequence shown here is derived from an EMBL/GenBank/DDBJ whole genome shotgun (WGS) entry which is preliminary data.</text>
</comment>
<name>A0A0F9AKU6_9ZZZZ</name>
<dbReference type="GO" id="GO:1990904">
    <property type="term" value="C:ribonucleoprotein complex"/>
    <property type="evidence" value="ECO:0007669"/>
    <property type="project" value="UniProtKB-KW"/>
</dbReference>
<evidence type="ECO:0000313" key="4">
    <source>
        <dbReference type="EMBL" id="KKK72831.1"/>
    </source>
</evidence>
<dbReference type="InterPro" id="IPR006846">
    <property type="entry name" value="Ribosomal_eS30"/>
</dbReference>
<dbReference type="AlphaFoldDB" id="A0A0F9AKU6"/>
<sequence>MTHGRLQNAGIVRKRTPKVPKKYPDKKKPGPKLRNKINFFNRHFRHKPAGQNRGRPGGR</sequence>
<keyword evidence="2" id="KW-0687">Ribonucleoprotein</keyword>
<dbReference type="Pfam" id="PF04758">
    <property type="entry name" value="Ribosomal_S30"/>
    <property type="match status" value="1"/>
</dbReference>
<accession>A0A0F9AKU6</accession>
<evidence type="ECO:0008006" key="5">
    <source>
        <dbReference type="Google" id="ProtNLM"/>
    </source>
</evidence>
<evidence type="ECO:0000256" key="1">
    <source>
        <dbReference type="ARBA" id="ARBA00022980"/>
    </source>
</evidence>
<gene>
    <name evidence="4" type="ORF">LCGC14_2899940</name>
</gene>
<reference evidence="4" key="1">
    <citation type="journal article" date="2015" name="Nature">
        <title>Complex archaea that bridge the gap between prokaryotes and eukaryotes.</title>
        <authorList>
            <person name="Spang A."/>
            <person name="Saw J.H."/>
            <person name="Jorgensen S.L."/>
            <person name="Zaremba-Niedzwiedzka K."/>
            <person name="Martijn J."/>
            <person name="Lind A.E."/>
            <person name="van Eijk R."/>
            <person name="Schleper C."/>
            <person name="Guy L."/>
            <person name="Ettema T.J."/>
        </authorList>
    </citation>
    <scope>NUCLEOTIDE SEQUENCE</scope>
</reference>
<organism evidence="4">
    <name type="scientific">marine sediment metagenome</name>
    <dbReference type="NCBI Taxonomy" id="412755"/>
    <lineage>
        <taxon>unclassified sequences</taxon>
        <taxon>metagenomes</taxon>
        <taxon>ecological metagenomes</taxon>
    </lineage>
</organism>
<evidence type="ECO:0000256" key="3">
    <source>
        <dbReference type="SAM" id="MobiDB-lite"/>
    </source>
</evidence>
<evidence type="ECO:0000256" key="2">
    <source>
        <dbReference type="ARBA" id="ARBA00023274"/>
    </source>
</evidence>
<proteinExistence type="predicted"/>
<keyword evidence="1" id="KW-0689">Ribosomal protein</keyword>
<dbReference type="GO" id="GO:0003735">
    <property type="term" value="F:structural constituent of ribosome"/>
    <property type="evidence" value="ECO:0007669"/>
    <property type="project" value="InterPro"/>
</dbReference>
<dbReference type="EMBL" id="LAZR01057062">
    <property type="protein sequence ID" value="KKK72831.1"/>
    <property type="molecule type" value="Genomic_DNA"/>
</dbReference>
<feature type="compositionally biased region" description="Basic residues" evidence="3">
    <location>
        <begin position="12"/>
        <end position="21"/>
    </location>
</feature>
<dbReference type="GO" id="GO:0006412">
    <property type="term" value="P:translation"/>
    <property type="evidence" value="ECO:0007669"/>
    <property type="project" value="InterPro"/>
</dbReference>
<feature type="region of interest" description="Disordered" evidence="3">
    <location>
        <begin position="1"/>
        <end position="59"/>
    </location>
</feature>
<dbReference type="GO" id="GO:0005840">
    <property type="term" value="C:ribosome"/>
    <property type="evidence" value="ECO:0007669"/>
    <property type="project" value="UniProtKB-KW"/>
</dbReference>